<dbReference type="EMBL" id="SDHZ01000001">
    <property type="protein sequence ID" value="RXK86742.1"/>
    <property type="molecule type" value="Genomic_DNA"/>
</dbReference>
<name>A0A4Q1DBC5_9BACT</name>
<dbReference type="Proteomes" id="UP000290545">
    <property type="component" value="Unassembled WGS sequence"/>
</dbReference>
<evidence type="ECO:0000313" key="1">
    <source>
        <dbReference type="EMBL" id="RXK86742.1"/>
    </source>
</evidence>
<gene>
    <name evidence="1" type="ORF">ESB13_08055</name>
</gene>
<proteinExistence type="predicted"/>
<organism evidence="1 2">
    <name type="scientific">Filimonas effusa</name>
    <dbReference type="NCBI Taxonomy" id="2508721"/>
    <lineage>
        <taxon>Bacteria</taxon>
        <taxon>Pseudomonadati</taxon>
        <taxon>Bacteroidota</taxon>
        <taxon>Chitinophagia</taxon>
        <taxon>Chitinophagales</taxon>
        <taxon>Chitinophagaceae</taxon>
        <taxon>Filimonas</taxon>
    </lineage>
</organism>
<dbReference type="RefSeq" id="WP_129002490.1">
    <property type="nucleotide sequence ID" value="NZ_SDHZ01000001.1"/>
</dbReference>
<accession>A0A4Q1DBC5</accession>
<sequence>MAKRAYSENRDKVLKQRLLNLGEAIIGGKVKTWDQVFAFVEPTPLAETLNIPYYTFLNKIATTDKFTVGDCKVLAKHAGIDANVAFTFIASVKPKKA</sequence>
<keyword evidence="2" id="KW-1185">Reference proteome</keyword>
<comment type="caution">
    <text evidence="1">The sequence shown here is derived from an EMBL/GenBank/DDBJ whole genome shotgun (WGS) entry which is preliminary data.</text>
</comment>
<protein>
    <submittedName>
        <fullName evidence="1">Uncharacterized protein</fullName>
    </submittedName>
</protein>
<dbReference type="AlphaFoldDB" id="A0A4Q1DBC5"/>
<reference evidence="1 2" key="1">
    <citation type="submission" date="2019-01" db="EMBL/GenBank/DDBJ databases">
        <title>Filimonas sp. strain TTM-71.</title>
        <authorList>
            <person name="Chen W.-M."/>
        </authorList>
    </citation>
    <scope>NUCLEOTIDE SEQUENCE [LARGE SCALE GENOMIC DNA]</scope>
    <source>
        <strain evidence="1 2">TTM-71</strain>
    </source>
</reference>
<evidence type="ECO:0000313" key="2">
    <source>
        <dbReference type="Proteomes" id="UP000290545"/>
    </source>
</evidence>